<dbReference type="GO" id="GO:0004519">
    <property type="term" value="F:endonuclease activity"/>
    <property type="evidence" value="ECO:0007669"/>
    <property type="project" value="UniProtKB-KW"/>
</dbReference>
<evidence type="ECO:0000313" key="1">
    <source>
        <dbReference type="EMBL" id="BBI90632.1"/>
    </source>
</evidence>
<dbReference type="Gene3D" id="3.40.960.10">
    <property type="entry name" value="VSR Endonuclease"/>
    <property type="match status" value="1"/>
</dbReference>
<keyword evidence="2" id="KW-1185">Reference proteome</keyword>
<organism evidence="1 2">
    <name type="scientific">Tenacibaculum phage PTm1</name>
    <dbReference type="NCBI Taxonomy" id="2547425"/>
    <lineage>
        <taxon>Viruses</taxon>
        <taxon>Duplodnaviria</taxon>
        <taxon>Heunggongvirae</taxon>
        <taxon>Uroviricota</taxon>
        <taxon>Caudoviricetes</taxon>
        <taxon>Shirahamavirus</taxon>
        <taxon>Shirahamavirus PTm1</taxon>
    </lineage>
</organism>
<reference evidence="1 2" key="1">
    <citation type="journal article" date="2019" name="Arch. Virol.">
        <title>A novel jumbo Tenacibaculum maritimum lytic phage with head-fiber-like appendages.</title>
        <authorList>
            <person name="Kawato Y."/>
            <person name="Istiqomah I."/>
            <person name="Gaafar A.Y."/>
            <person name="Hanaoka M."/>
            <person name="Ishimaru K."/>
            <person name="Yasuike M."/>
            <person name="Nishiki I."/>
            <person name="Nakamura Y."/>
            <person name="Fujiwara A."/>
            <person name="Nakai T."/>
        </authorList>
    </citation>
    <scope>NUCLEOTIDE SEQUENCE [LARGE SCALE GENOMIC DNA]</scope>
    <source>
        <strain evidence="1 2">PTm1</strain>
    </source>
</reference>
<keyword evidence="1" id="KW-0378">Hydrolase</keyword>
<dbReference type="SUPFAM" id="SSF52980">
    <property type="entry name" value="Restriction endonuclease-like"/>
    <property type="match status" value="1"/>
</dbReference>
<dbReference type="KEGG" id="vg:55803045"/>
<keyword evidence="1" id="KW-0540">Nuclease</keyword>
<dbReference type="RefSeq" id="YP_009873924.1">
    <property type="nucleotide sequence ID" value="NC_049340.1"/>
</dbReference>
<protein>
    <submittedName>
        <fullName evidence="1">VSR endonuclease</fullName>
    </submittedName>
</protein>
<dbReference type="Proteomes" id="UP000422648">
    <property type="component" value="Segment"/>
</dbReference>
<keyword evidence="1" id="KW-0255">Endonuclease</keyword>
<proteinExistence type="predicted"/>
<dbReference type="GeneID" id="55803045"/>
<dbReference type="InterPro" id="IPR011335">
    <property type="entry name" value="Restrct_endonuc-II-like"/>
</dbReference>
<sequence>MFIKFGDDFSRINKHRLFNTINKLTKFSFGINNIDAKAQNKKCAITLDNMISKYGVEIGTDKYNAYCEKQRITSTDKYIRNKFGEEYLTKVKDAKSHNFNYYLRLSNGDVEVAKELHKKYHEQRINNIGSISKNSLHLFNTIINKFNILSDSYYGENEFGLYDKEFKRYYKYDFTSTKYKFIIEFNGDVFHGNPKIYNETDRPNFFNTKKTCSEIWAYDKQKINLAKEHGFDVFVVWESEFNNEYIELVNRLFNTIKHKIK</sequence>
<name>A0A5S9HY96_9CAUD</name>
<dbReference type="EMBL" id="AP019524">
    <property type="protein sequence ID" value="BBI90632.1"/>
    <property type="molecule type" value="Genomic_DNA"/>
</dbReference>
<evidence type="ECO:0000313" key="2">
    <source>
        <dbReference type="Proteomes" id="UP000422648"/>
    </source>
</evidence>
<accession>A0A5S9HY96</accession>